<name>A0A9W9Y7T7_9CNID</name>
<comment type="caution">
    <text evidence="1">The sequence shown here is derived from an EMBL/GenBank/DDBJ whole genome shotgun (WGS) entry which is preliminary data.</text>
</comment>
<dbReference type="AlphaFoldDB" id="A0A9W9Y7T7"/>
<dbReference type="EMBL" id="MU827829">
    <property type="protein sequence ID" value="KAJ7321203.1"/>
    <property type="molecule type" value="Genomic_DNA"/>
</dbReference>
<keyword evidence="2" id="KW-1185">Reference proteome</keyword>
<accession>A0A9W9Y7T7</accession>
<reference evidence="1" key="1">
    <citation type="submission" date="2023-01" db="EMBL/GenBank/DDBJ databases">
        <title>Genome assembly of the deep-sea coral Lophelia pertusa.</title>
        <authorList>
            <person name="Herrera S."/>
            <person name="Cordes E."/>
        </authorList>
    </citation>
    <scope>NUCLEOTIDE SEQUENCE</scope>
    <source>
        <strain evidence="1">USNM1676648</strain>
        <tissue evidence="1">Polyp</tissue>
    </source>
</reference>
<evidence type="ECO:0000313" key="1">
    <source>
        <dbReference type="EMBL" id="KAJ7321203.1"/>
    </source>
</evidence>
<protein>
    <submittedName>
        <fullName evidence="1">Uncharacterized protein</fullName>
    </submittedName>
</protein>
<proteinExistence type="predicted"/>
<evidence type="ECO:0000313" key="2">
    <source>
        <dbReference type="Proteomes" id="UP001163046"/>
    </source>
</evidence>
<sequence>MSTVQFSKLSTEAIHQYSPQYLSAVVRVTRFQAPGKISSERGYRPAPEEKPLQCLVPGDVNVVPARKWLQLIGKTIAVKDNIPVIRGTHDEWFPDARRLDVPGSRCNCGVADI</sequence>
<organism evidence="1 2">
    <name type="scientific">Desmophyllum pertusum</name>
    <dbReference type="NCBI Taxonomy" id="174260"/>
    <lineage>
        <taxon>Eukaryota</taxon>
        <taxon>Metazoa</taxon>
        <taxon>Cnidaria</taxon>
        <taxon>Anthozoa</taxon>
        <taxon>Hexacorallia</taxon>
        <taxon>Scleractinia</taxon>
        <taxon>Caryophylliina</taxon>
        <taxon>Caryophylliidae</taxon>
        <taxon>Desmophyllum</taxon>
    </lineage>
</organism>
<gene>
    <name evidence="1" type="ORF">OS493_035180</name>
</gene>
<dbReference type="Proteomes" id="UP001163046">
    <property type="component" value="Unassembled WGS sequence"/>
</dbReference>